<dbReference type="EMBL" id="VEWK01000002">
    <property type="protein sequence ID" value="TNV14312.1"/>
    <property type="molecule type" value="Genomic_DNA"/>
</dbReference>
<proteinExistence type="predicted"/>
<comment type="caution">
    <text evidence="2">The sequence shown here is derived from an EMBL/GenBank/DDBJ whole genome shotgun (WGS) entry which is preliminary data.</text>
</comment>
<protein>
    <submittedName>
        <fullName evidence="2">Late control protein D</fullName>
    </submittedName>
</protein>
<sequence length="379" mass="39614">MPVPKFSISANGVDITDRLAGSGVSMTITDGVGTRSDTLSIVLDDIDGSIAAPKTGAVLNPIGGYEGQMRDFGLFSVDSVVFTGWPQQIQIQAKSVAAKSLTKQREPKAYPKKDFPTYGDIFADIAGRVGLSLSISDGIKATVNVYEAQTEESSVEFMTRIGEKLNASVSVKAGHVAVVARGDGKSATGAFLPDIIVARGKNLLSYSVTEKDEPKHSKVEASYYDRKKNKKETVEVSTGLEGPTFSIRVPLQDKDEAERRADSEAKKLQRSAAEASFEINGEPFAQAGANVIASGCRSNVDGAWLAETVTHNFSASGAYKTSISCKKPNKSGSGSGKNGSSSSSASAGKTNPAGSTPRSTPQYEAGVPSLTGDPGSNIG</sequence>
<feature type="compositionally biased region" description="Low complexity" evidence="1">
    <location>
        <begin position="338"/>
        <end position="349"/>
    </location>
</feature>
<dbReference type="Proteomes" id="UP000313390">
    <property type="component" value="Unassembled WGS sequence"/>
</dbReference>
<evidence type="ECO:0000313" key="3">
    <source>
        <dbReference type="Proteomes" id="UP000313390"/>
    </source>
</evidence>
<evidence type="ECO:0000313" key="2">
    <source>
        <dbReference type="EMBL" id="TNV14312.1"/>
    </source>
</evidence>
<feature type="compositionally biased region" description="Polar residues" evidence="1">
    <location>
        <begin position="352"/>
        <end position="362"/>
    </location>
</feature>
<dbReference type="AlphaFoldDB" id="A0A5C5CRY8"/>
<gene>
    <name evidence="2" type="ORF">FIB18_03480</name>
</gene>
<accession>A0A5C5CRY8</accession>
<dbReference type="SUPFAM" id="SSF69279">
    <property type="entry name" value="Phage tail proteins"/>
    <property type="match status" value="1"/>
</dbReference>
<evidence type="ECO:0000256" key="1">
    <source>
        <dbReference type="SAM" id="MobiDB-lite"/>
    </source>
</evidence>
<reference evidence="2 3" key="1">
    <citation type="journal article" date="2011" name="Int. J. Syst. Evol. Microbiol.">
        <title>Ochrobactrum pecoris sp. nov., isolated from farm animals.</title>
        <authorList>
            <person name="Kampfer P."/>
            <person name="Huber B."/>
            <person name="Busse H.J."/>
            <person name="Scholz H.C."/>
            <person name="Tomaso H."/>
            <person name="Hotzel H."/>
            <person name="Melzer F."/>
        </authorList>
    </citation>
    <scope>NUCLEOTIDE SEQUENCE [LARGE SCALE GENOMIC DNA]</scope>
    <source>
        <strain evidence="2 3">08RB2639</strain>
    </source>
</reference>
<name>A0A5C5CRY8_9HYPH</name>
<feature type="region of interest" description="Disordered" evidence="1">
    <location>
        <begin position="321"/>
        <end position="379"/>
    </location>
</feature>
<organism evidence="2 3">
    <name type="scientific">Brucella pecoris</name>
    <dbReference type="NCBI Taxonomy" id="867683"/>
    <lineage>
        <taxon>Bacteria</taxon>
        <taxon>Pseudomonadati</taxon>
        <taxon>Pseudomonadota</taxon>
        <taxon>Alphaproteobacteria</taxon>
        <taxon>Hyphomicrobiales</taxon>
        <taxon>Brucellaceae</taxon>
        <taxon>Brucella/Ochrobactrum group</taxon>
        <taxon>Brucella</taxon>
    </lineage>
</organism>